<accession>A0AAQ1PB93</accession>
<reference evidence="1 2" key="1">
    <citation type="submission" date="2018-02" db="EMBL/GenBank/DDBJ databases">
        <authorList>
            <person name="Dubost A."/>
        </authorList>
    </citation>
    <scope>NUCLEOTIDE SEQUENCE [LARGE SCALE GENOMIC DNA]</scope>
    <source>
        <strain evidence="2">JV551A3</strain>
    </source>
</reference>
<organism evidence="1 2">
    <name type="scientific">Pseudomonas inefficax</name>
    <dbReference type="NCBI Taxonomy" id="2078786"/>
    <lineage>
        <taxon>Bacteria</taxon>
        <taxon>Pseudomonadati</taxon>
        <taxon>Pseudomonadota</taxon>
        <taxon>Gammaproteobacteria</taxon>
        <taxon>Pseudomonadales</taxon>
        <taxon>Pseudomonadaceae</taxon>
        <taxon>Pseudomonas</taxon>
    </lineage>
</organism>
<comment type="caution">
    <text evidence="1">The sequence shown here is derived from an EMBL/GenBank/DDBJ whole genome shotgun (WGS) entry which is preliminary data.</text>
</comment>
<protein>
    <submittedName>
        <fullName evidence="1">Uncharacterized protein</fullName>
    </submittedName>
</protein>
<sequence>MQAKGNALFGLPRHVVISSLTVYTRNPTARGLQARTAGGRRSLGGGYLTSTLTNNFALIR</sequence>
<keyword evidence="2" id="KW-1185">Reference proteome</keyword>
<dbReference type="Proteomes" id="UP000294335">
    <property type="component" value="Unassembled WGS sequence"/>
</dbReference>
<evidence type="ECO:0000313" key="1">
    <source>
        <dbReference type="EMBL" id="SPO62663.1"/>
    </source>
</evidence>
<dbReference type="EMBL" id="OPYN01000179">
    <property type="protein sequence ID" value="SPO62663.1"/>
    <property type="molecule type" value="Genomic_DNA"/>
</dbReference>
<gene>
    <name evidence="1" type="ORF">JV551A3_V1_1790098</name>
</gene>
<proteinExistence type="predicted"/>
<evidence type="ECO:0000313" key="2">
    <source>
        <dbReference type="Proteomes" id="UP000294335"/>
    </source>
</evidence>
<dbReference type="AlphaFoldDB" id="A0AAQ1PB93"/>
<name>A0AAQ1PB93_9PSED</name>